<evidence type="ECO:0000259" key="10">
    <source>
        <dbReference type="PROSITE" id="PS51194"/>
    </source>
</evidence>
<dbReference type="GO" id="GO:0005524">
    <property type="term" value="F:ATP binding"/>
    <property type="evidence" value="ECO:0007669"/>
    <property type="project" value="UniProtKB-KW"/>
</dbReference>
<dbReference type="PROSITE" id="PS51192">
    <property type="entry name" value="HELICASE_ATP_BIND_1"/>
    <property type="match status" value="1"/>
</dbReference>
<proteinExistence type="inferred from homology"/>
<feature type="domain" description="Helicase C-terminal" evidence="10">
    <location>
        <begin position="230"/>
        <end position="383"/>
    </location>
</feature>
<feature type="region of interest" description="Disordered" evidence="8">
    <location>
        <begin position="466"/>
        <end position="537"/>
    </location>
</feature>
<dbReference type="CDD" id="cd18787">
    <property type="entry name" value="SF2_C_DEAD"/>
    <property type="match status" value="1"/>
</dbReference>
<feature type="short sequence motif" description="Q motif" evidence="6">
    <location>
        <begin position="1"/>
        <end position="29"/>
    </location>
</feature>
<dbReference type="InterPro" id="IPR027417">
    <property type="entry name" value="P-loop_NTPase"/>
</dbReference>
<evidence type="ECO:0000256" key="4">
    <source>
        <dbReference type="ARBA" id="ARBA00022840"/>
    </source>
</evidence>
<dbReference type="InterPro" id="IPR014014">
    <property type="entry name" value="RNA_helicase_DEAD_Q_motif"/>
</dbReference>
<dbReference type="InterPro" id="IPR050079">
    <property type="entry name" value="DEAD_box_RNA_helicase"/>
</dbReference>
<reference evidence="12 13" key="1">
    <citation type="submission" date="2020-08" db="EMBL/GenBank/DDBJ databases">
        <title>Genomic Encyclopedia of Type Strains, Phase IV (KMG-IV): sequencing the most valuable type-strain genomes for metagenomic binning, comparative biology and taxonomic classification.</title>
        <authorList>
            <person name="Goeker M."/>
        </authorList>
    </citation>
    <scope>NUCLEOTIDE SEQUENCE [LARGE SCALE GENOMIC DNA]</scope>
    <source>
        <strain evidence="12 13">DSM 2461</strain>
    </source>
</reference>
<gene>
    <name evidence="12" type="ORF">HNR50_002489</name>
</gene>
<dbReference type="SUPFAM" id="SSF52540">
    <property type="entry name" value="P-loop containing nucleoside triphosphate hydrolases"/>
    <property type="match status" value="1"/>
</dbReference>
<dbReference type="InterPro" id="IPR001650">
    <property type="entry name" value="Helicase_C-like"/>
</dbReference>
<feature type="region of interest" description="Disordered" evidence="8">
    <location>
        <begin position="388"/>
        <end position="451"/>
    </location>
</feature>
<dbReference type="EMBL" id="JACHGJ010000004">
    <property type="protein sequence ID" value="MBB6480816.1"/>
    <property type="molecule type" value="Genomic_DNA"/>
</dbReference>
<dbReference type="AlphaFoldDB" id="A0A841RAS6"/>
<name>A0A841RAS6_9SPIO</name>
<evidence type="ECO:0000259" key="11">
    <source>
        <dbReference type="PROSITE" id="PS51195"/>
    </source>
</evidence>
<evidence type="ECO:0000256" key="7">
    <source>
        <dbReference type="RuleBase" id="RU000492"/>
    </source>
</evidence>
<evidence type="ECO:0000313" key="13">
    <source>
        <dbReference type="Proteomes" id="UP000587760"/>
    </source>
</evidence>
<dbReference type="EC" id="3.6.4.13" evidence="12"/>
<dbReference type="GO" id="GO:0003724">
    <property type="term" value="F:RNA helicase activity"/>
    <property type="evidence" value="ECO:0007669"/>
    <property type="project" value="UniProtKB-EC"/>
</dbReference>
<evidence type="ECO:0000259" key="9">
    <source>
        <dbReference type="PROSITE" id="PS51192"/>
    </source>
</evidence>
<dbReference type="PROSITE" id="PS00039">
    <property type="entry name" value="DEAD_ATP_HELICASE"/>
    <property type="match status" value="1"/>
</dbReference>
<evidence type="ECO:0000256" key="3">
    <source>
        <dbReference type="ARBA" id="ARBA00022806"/>
    </source>
</evidence>
<dbReference type="InterPro" id="IPR011545">
    <property type="entry name" value="DEAD/DEAH_box_helicase_dom"/>
</dbReference>
<keyword evidence="13" id="KW-1185">Reference proteome</keyword>
<dbReference type="SMART" id="SM00490">
    <property type="entry name" value="HELICc"/>
    <property type="match status" value="1"/>
</dbReference>
<dbReference type="GO" id="GO:0016787">
    <property type="term" value="F:hydrolase activity"/>
    <property type="evidence" value="ECO:0007669"/>
    <property type="project" value="UniProtKB-KW"/>
</dbReference>
<accession>A0A841RAS6</accession>
<keyword evidence="4 7" id="KW-0067">ATP-binding</keyword>
<keyword evidence="3 7" id="KW-0347">Helicase</keyword>
<dbReference type="PROSITE" id="PS51195">
    <property type="entry name" value="Q_MOTIF"/>
    <property type="match status" value="1"/>
</dbReference>
<dbReference type="PANTHER" id="PTHR47959">
    <property type="entry name" value="ATP-DEPENDENT RNA HELICASE RHLE-RELATED"/>
    <property type="match status" value="1"/>
</dbReference>
<evidence type="ECO:0000256" key="1">
    <source>
        <dbReference type="ARBA" id="ARBA00022741"/>
    </source>
</evidence>
<dbReference type="InterPro" id="IPR014001">
    <property type="entry name" value="Helicase_ATP-bd"/>
</dbReference>
<evidence type="ECO:0000256" key="2">
    <source>
        <dbReference type="ARBA" id="ARBA00022801"/>
    </source>
</evidence>
<evidence type="ECO:0000256" key="6">
    <source>
        <dbReference type="PROSITE-ProRule" id="PRU00552"/>
    </source>
</evidence>
<evidence type="ECO:0000256" key="8">
    <source>
        <dbReference type="SAM" id="MobiDB-lite"/>
    </source>
</evidence>
<keyword evidence="2 7" id="KW-0378">Hydrolase</keyword>
<dbReference type="GO" id="GO:0003676">
    <property type="term" value="F:nucleic acid binding"/>
    <property type="evidence" value="ECO:0007669"/>
    <property type="project" value="InterPro"/>
</dbReference>
<dbReference type="CDD" id="cd00268">
    <property type="entry name" value="DEADc"/>
    <property type="match status" value="1"/>
</dbReference>
<dbReference type="PANTHER" id="PTHR47959:SF10">
    <property type="entry name" value="ATP-DEPENDENT RNA HELICASE RHLB"/>
    <property type="match status" value="1"/>
</dbReference>
<feature type="domain" description="DEAD-box RNA helicase Q" evidence="11">
    <location>
        <begin position="1"/>
        <end position="29"/>
    </location>
</feature>
<dbReference type="SMART" id="SM00487">
    <property type="entry name" value="DEXDc"/>
    <property type="match status" value="1"/>
</dbReference>
<evidence type="ECO:0000313" key="12">
    <source>
        <dbReference type="EMBL" id="MBB6480816.1"/>
    </source>
</evidence>
<feature type="compositionally biased region" description="Basic and acidic residues" evidence="8">
    <location>
        <begin position="419"/>
        <end position="435"/>
    </location>
</feature>
<dbReference type="GO" id="GO:0005829">
    <property type="term" value="C:cytosol"/>
    <property type="evidence" value="ECO:0007669"/>
    <property type="project" value="TreeGrafter"/>
</dbReference>
<dbReference type="RefSeq" id="WP_184747075.1">
    <property type="nucleotide sequence ID" value="NZ_JACHGJ010000004.1"/>
</dbReference>
<dbReference type="Pfam" id="PF00271">
    <property type="entry name" value="Helicase_C"/>
    <property type="match status" value="1"/>
</dbReference>
<dbReference type="Pfam" id="PF00270">
    <property type="entry name" value="DEAD"/>
    <property type="match status" value="1"/>
</dbReference>
<dbReference type="Gene3D" id="3.40.50.300">
    <property type="entry name" value="P-loop containing nucleotide triphosphate hydrolases"/>
    <property type="match status" value="2"/>
</dbReference>
<keyword evidence="1 7" id="KW-0547">Nucleotide-binding</keyword>
<dbReference type="Proteomes" id="UP000587760">
    <property type="component" value="Unassembled WGS sequence"/>
</dbReference>
<feature type="compositionally biased region" description="Basic residues" evidence="8">
    <location>
        <begin position="488"/>
        <end position="503"/>
    </location>
</feature>
<evidence type="ECO:0000256" key="5">
    <source>
        <dbReference type="ARBA" id="ARBA00038437"/>
    </source>
</evidence>
<feature type="region of interest" description="Disordered" evidence="8">
    <location>
        <begin position="558"/>
        <end position="587"/>
    </location>
</feature>
<dbReference type="InterPro" id="IPR044742">
    <property type="entry name" value="DEAD/DEAH_RhlB"/>
</dbReference>
<comment type="similarity">
    <text evidence="5 7">Belongs to the DEAD box helicase family.</text>
</comment>
<sequence length="587" mass="66722">MKFTEFAFNENLQKGIAGAGFEDCTPVQAETFKFLFEGRDIYAQSQTGTGKTGAFIISAFHLMAEHEDFKGKKTLVIAPTRELAVQIEKEAELLGKEMDFNIGSFYGGVGYNSQEKKLSDGCDLVIGTPGRLIDFGKSGKIDYKEFGICIIDEADRLFDMGFLPDLRNILRRMPPREERRTMLYSATLSSKVGNLAWEHLNNPGEIVIEPENVTVDAITQELYHVGTNEKMQLLLGILKKENPETAIVFTNTKHTAYEVSKRLEHNGYRAECLMGDLPQKKRLRIVEDTKAGKVKFLVATDVAARGLHIDDLAMVVNYDIPQDCENYVHRIGRTARAGKSGKAISLACEKYVYGLPAVEKYIDLKIPVAWADESLFVEDKSEGMRFHLRDSNSRADRNGRGRRDDNRNRPGNRGGNRPANRDRDRNRDGNRDRNRPANKKYPSNRRPLEQSEKHVQNLVLEASGGLDLLKDGSKPQVSQGKKNESRNIKRSAQNKKSQNRNYRKSSGDQKPKYNKNAPSRTKQDPKRVSGKNNINDRLAYYRDKYGEDFKVDEKTVKVDKERQRKNTKKKIDKKPEKKGFLSRIFGK</sequence>
<feature type="domain" description="Helicase ATP-binding" evidence="9">
    <location>
        <begin position="32"/>
        <end position="206"/>
    </location>
</feature>
<protein>
    <submittedName>
        <fullName evidence="12">ATP-dependent RNA helicase RhlB</fullName>
        <ecNumber evidence="12">3.6.4.13</ecNumber>
    </submittedName>
</protein>
<comment type="caution">
    <text evidence="12">The sequence shown here is derived from an EMBL/GenBank/DDBJ whole genome shotgun (WGS) entry which is preliminary data.</text>
</comment>
<feature type="compositionally biased region" description="Basic and acidic residues" evidence="8">
    <location>
        <begin position="388"/>
        <end position="408"/>
    </location>
</feature>
<organism evidence="12 13">
    <name type="scientific">Spirochaeta isovalerica</name>
    <dbReference type="NCBI Taxonomy" id="150"/>
    <lineage>
        <taxon>Bacteria</taxon>
        <taxon>Pseudomonadati</taxon>
        <taxon>Spirochaetota</taxon>
        <taxon>Spirochaetia</taxon>
        <taxon>Spirochaetales</taxon>
        <taxon>Spirochaetaceae</taxon>
        <taxon>Spirochaeta</taxon>
    </lineage>
</organism>
<dbReference type="PROSITE" id="PS51194">
    <property type="entry name" value="HELICASE_CTER"/>
    <property type="match status" value="1"/>
</dbReference>
<feature type="compositionally biased region" description="Low complexity" evidence="8">
    <location>
        <begin position="409"/>
        <end position="418"/>
    </location>
</feature>
<dbReference type="InterPro" id="IPR000629">
    <property type="entry name" value="RNA-helicase_DEAD-box_CS"/>
</dbReference>